<accession>A0A7M5VBI5</accession>
<dbReference type="OrthoDB" id="5985438at2759"/>
<dbReference type="PANTHER" id="PTHR31490">
    <property type="entry name" value="GLYCOSYL HYDROLASE"/>
    <property type="match status" value="1"/>
</dbReference>
<dbReference type="AlphaFoldDB" id="A0A7M5VBI5"/>
<dbReference type="GO" id="GO:0005975">
    <property type="term" value="P:carbohydrate metabolic process"/>
    <property type="evidence" value="ECO:0007669"/>
    <property type="project" value="InterPro"/>
</dbReference>
<dbReference type="InterPro" id="IPR008979">
    <property type="entry name" value="Galactose-bd-like_sf"/>
</dbReference>
<keyword evidence="3" id="KW-1185">Reference proteome</keyword>
<evidence type="ECO:0000256" key="1">
    <source>
        <dbReference type="SAM" id="SignalP"/>
    </source>
</evidence>
<evidence type="ECO:0000313" key="3">
    <source>
        <dbReference type="Proteomes" id="UP000594262"/>
    </source>
</evidence>
<feature type="chain" id="PRO_5029902759" description="Cnidarian restricted protein" evidence="1">
    <location>
        <begin position="26"/>
        <end position="297"/>
    </location>
</feature>
<evidence type="ECO:0008006" key="4">
    <source>
        <dbReference type="Google" id="ProtNLM"/>
    </source>
</evidence>
<evidence type="ECO:0000313" key="2">
    <source>
        <dbReference type="EnsemblMetazoa" id="CLYHEMP007652.1"/>
    </source>
</evidence>
<protein>
    <recommendedName>
        <fullName evidence="4">Cnidarian restricted protein</fullName>
    </recommendedName>
</protein>
<reference evidence="2" key="1">
    <citation type="submission" date="2021-01" db="UniProtKB">
        <authorList>
            <consortium name="EnsemblMetazoa"/>
        </authorList>
    </citation>
    <scope>IDENTIFICATION</scope>
</reference>
<dbReference type="Gene3D" id="2.60.120.260">
    <property type="entry name" value="Galactose-binding domain-like"/>
    <property type="match status" value="1"/>
</dbReference>
<organism evidence="2 3">
    <name type="scientific">Clytia hemisphaerica</name>
    <dbReference type="NCBI Taxonomy" id="252671"/>
    <lineage>
        <taxon>Eukaryota</taxon>
        <taxon>Metazoa</taxon>
        <taxon>Cnidaria</taxon>
        <taxon>Hydrozoa</taxon>
        <taxon>Hydroidolina</taxon>
        <taxon>Leptothecata</taxon>
        <taxon>Obeliida</taxon>
        <taxon>Clytiidae</taxon>
        <taxon>Clytia</taxon>
    </lineage>
</organism>
<dbReference type="InterPro" id="IPR044846">
    <property type="entry name" value="GH10"/>
</dbReference>
<sequence>MRIFGNGSTIAYLYSHLIFVILTSGKHTKDSAKNNLLPNGKFDATFTQTGIELRWTCQGEQANFSPMLRTMMSSVSKPYAGLCTQRTSFLQGPSIDIRNLVVRDGLYRVQGWTMLTKGTTKEQYDSIELWLRWKVKGAEEDSKLLGVRGKFLKNDDWVFWKTQFHLLDSPLPFDYVILCFKGPPAHMDILIDDVTLVPIPKLADWREYSNDRIDDIRKRDVVLRVKFDPEEYHAMDLITTTTLQVKQTSSDFGWGGSVHFEAIENNPIYRNFIERTFEWATMEHRLKWPFIETLQVG</sequence>
<dbReference type="PANTHER" id="PTHR31490:SF1">
    <property type="entry name" value="ENDO-1,4-BETA-XYLANASE 1"/>
    <property type="match status" value="1"/>
</dbReference>
<dbReference type="Proteomes" id="UP000594262">
    <property type="component" value="Unplaced"/>
</dbReference>
<dbReference type="EnsemblMetazoa" id="CLYHEMT007652.1">
    <property type="protein sequence ID" value="CLYHEMP007652.1"/>
    <property type="gene ID" value="CLYHEMG007652"/>
</dbReference>
<keyword evidence="1" id="KW-0732">Signal</keyword>
<name>A0A7M5VBI5_9CNID</name>
<feature type="signal peptide" evidence="1">
    <location>
        <begin position="1"/>
        <end position="25"/>
    </location>
</feature>
<dbReference type="SUPFAM" id="SSF49785">
    <property type="entry name" value="Galactose-binding domain-like"/>
    <property type="match status" value="1"/>
</dbReference>
<dbReference type="GO" id="GO:0004553">
    <property type="term" value="F:hydrolase activity, hydrolyzing O-glycosyl compounds"/>
    <property type="evidence" value="ECO:0007669"/>
    <property type="project" value="InterPro"/>
</dbReference>
<proteinExistence type="predicted"/>